<sequence>MKSRKLSTLSVPREGTLEMKPPTRASPIHVPVMLALAATTLTWVPAPALAQPPEQIINGTFDSGHAPWWGTSNITLDSSSGELCADIPGATVNPWDVIIGQDNVSLVAGETYRYSFVATATPDFSGRALIQLPVDPWTQYLAVYPQMTAEANTYTYTFTSPVSLPNAQVAFQLGGSATPWRFCVDNVSLQGGAPPDVYKPDTGPRVRVNQVGYLTHGPKNATVVTEATNALPWQLVNGSGAVVASGSSTPRGVDVSSGQNVHSIDFSGYVVAGVGYTLVVDGETSRPFDLGGNLYGQLRDDALKFYYPQRSGIEILESLRPGYARPAGHLGVAPNTGDTAVPCQPGVCDYTLDVSSGWYDAGDHGKYVVNGGISVFQLMNAFERTRYARAARPFTDGQLAIPESGNGVPDILDEARWEMEFLLRMQVPAGKPLAGMVHHKMHDDSWTGLPLLPHLDPKQRELHPPSTAATLNLAATAAQAARLFAPYDPAFARRSLTAARAAWAAALAHPALYASPSDSNGGGTYEDSDVRDEFYWAAAELFLTTGETPFRDFVLGSPLHTADIWTEQGINWREVAALARMDLAMVPSNLPDRTAVRQSVVTGATKYLDILNAHAYGLPYAPSDNMFAWGSTSQILNNMVVMATAHDITGDKRFADGVAQGMDYILGRNALNISYVTGYGEVSAKNQHSRWYAHQLNPALPHPPRGTLSGGPNSSLQDPIAQQKLKGCVAQFCFIDDIESYSTNELTINWNAPLAWIAAFLAGQGDGSAAPAATCQVSYVKQDEWSDGFNVQVTLHNTGASAINGWTLRWSFLGGQTVTRAWSVDAAQSGSTVSATHLPWNALIPPGGAVSFGFLGAPAAEPNPIPALFTLNGAACLNR</sequence>
<reference evidence="10 11" key="1">
    <citation type="submission" date="2017-06" db="EMBL/GenBank/DDBJ databases">
        <title>Sequencing and comparative analysis of myxobacterial genomes.</title>
        <authorList>
            <person name="Rupp O."/>
            <person name="Goesmann A."/>
            <person name="Sogaard-Andersen L."/>
        </authorList>
    </citation>
    <scope>NUCLEOTIDE SEQUENCE [LARGE SCALE GENOMIC DNA]</scope>
    <source>
        <strain evidence="10 11">DSM 52655</strain>
    </source>
</reference>
<dbReference type="SUPFAM" id="SSF49384">
    <property type="entry name" value="Carbohydrate-binding domain"/>
    <property type="match status" value="1"/>
</dbReference>
<dbReference type="Pfam" id="PF02018">
    <property type="entry name" value="CBM_4_9"/>
    <property type="match status" value="1"/>
</dbReference>
<dbReference type="SUPFAM" id="SSF81296">
    <property type="entry name" value="E set domains"/>
    <property type="match status" value="1"/>
</dbReference>
<gene>
    <name evidence="10" type="ORF">CYFUS_008670</name>
</gene>
<dbReference type="Gene3D" id="2.60.120.260">
    <property type="entry name" value="Galactose-binding domain-like"/>
    <property type="match status" value="1"/>
</dbReference>
<dbReference type="InterPro" id="IPR001919">
    <property type="entry name" value="CBD2"/>
</dbReference>
<dbReference type="InterPro" id="IPR004197">
    <property type="entry name" value="Cellulase_Ig-like"/>
</dbReference>
<dbReference type="CDD" id="cd02850">
    <property type="entry name" value="E_set_Cellulase_N"/>
    <property type="match status" value="1"/>
</dbReference>
<dbReference type="SUPFAM" id="SSF48208">
    <property type="entry name" value="Six-hairpin glycosidases"/>
    <property type="match status" value="1"/>
</dbReference>
<dbReference type="InterPro" id="IPR012341">
    <property type="entry name" value="6hp_glycosidase-like_sf"/>
</dbReference>
<evidence type="ECO:0000256" key="7">
    <source>
        <dbReference type="RuleBase" id="RU361166"/>
    </source>
</evidence>
<dbReference type="Pfam" id="PF00759">
    <property type="entry name" value="Glyco_hydro_9"/>
    <property type="match status" value="1"/>
</dbReference>
<dbReference type="GO" id="GO:0030247">
    <property type="term" value="F:polysaccharide binding"/>
    <property type="evidence" value="ECO:0007669"/>
    <property type="project" value="UniProtKB-UniRule"/>
</dbReference>
<evidence type="ECO:0000256" key="6">
    <source>
        <dbReference type="PROSITE-ProRule" id="PRU10060"/>
    </source>
</evidence>
<dbReference type="InterPro" id="IPR008965">
    <property type="entry name" value="CBM2/CBM3_carb-bd_dom_sf"/>
</dbReference>
<dbReference type="InterPro" id="IPR033126">
    <property type="entry name" value="Glyco_hydro_9_Asp/Glu_AS"/>
</dbReference>
<protein>
    <recommendedName>
        <fullName evidence="7">Endoglucanase</fullName>
        <ecNumber evidence="7">3.2.1.4</ecNumber>
    </recommendedName>
</protein>
<keyword evidence="5 6" id="KW-0624">Polysaccharide degradation</keyword>
<dbReference type="Gene3D" id="2.60.40.10">
    <property type="entry name" value="Immunoglobulins"/>
    <property type="match status" value="1"/>
</dbReference>
<dbReference type="InterPro" id="IPR014756">
    <property type="entry name" value="Ig_E-set"/>
</dbReference>
<evidence type="ECO:0000259" key="9">
    <source>
        <dbReference type="PROSITE" id="PS51173"/>
    </source>
</evidence>
<dbReference type="PANTHER" id="PTHR22298">
    <property type="entry name" value="ENDO-1,4-BETA-GLUCANASE"/>
    <property type="match status" value="1"/>
</dbReference>
<keyword evidence="7" id="KW-0136">Cellulose degradation</keyword>
<evidence type="ECO:0000256" key="5">
    <source>
        <dbReference type="ARBA" id="ARBA00023326"/>
    </source>
</evidence>
<comment type="similarity">
    <text evidence="1 6 7">Belongs to the glycosyl hydrolase 9 (cellulase E) family.</text>
</comment>
<evidence type="ECO:0000256" key="8">
    <source>
        <dbReference type="SAM" id="MobiDB-lite"/>
    </source>
</evidence>
<evidence type="ECO:0000256" key="2">
    <source>
        <dbReference type="ARBA" id="ARBA00022801"/>
    </source>
</evidence>
<feature type="active site" evidence="6">
    <location>
        <position position="736"/>
    </location>
</feature>
<proteinExistence type="inferred from homology"/>
<dbReference type="EMBL" id="CP022098">
    <property type="protein sequence ID" value="ATB43190.1"/>
    <property type="molecule type" value="Genomic_DNA"/>
</dbReference>
<name>A0A250JHU7_9BACT</name>
<dbReference type="InterPro" id="IPR008979">
    <property type="entry name" value="Galactose-bd-like_sf"/>
</dbReference>
<keyword evidence="4 6" id="KW-0326">Glycosidase</keyword>
<dbReference type="SUPFAM" id="SSF49785">
    <property type="entry name" value="Galactose-binding domain-like"/>
    <property type="match status" value="1"/>
</dbReference>
<dbReference type="GO" id="GO:0008810">
    <property type="term" value="F:cellulase activity"/>
    <property type="evidence" value="ECO:0007669"/>
    <property type="project" value="UniProtKB-EC"/>
</dbReference>
<dbReference type="InterPro" id="IPR013783">
    <property type="entry name" value="Ig-like_fold"/>
</dbReference>
<dbReference type="InterPro" id="IPR001701">
    <property type="entry name" value="Glyco_hydro_9"/>
</dbReference>
<dbReference type="AlphaFoldDB" id="A0A250JHU7"/>
<dbReference type="PROSITE" id="PS51173">
    <property type="entry name" value="CBM2"/>
    <property type="match status" value="1"/>
</dbReference>
<dbReference type="GO" id="GO:0030245">
    <property type="term" value="P:cellulose catabolic process"/>
    <property type="evidence" value="ECO:0007669"/>
    <property type="project" value="UniProtKB-KW"/>
</dbReference>
<accession>A0A250JHU7</accession>
<feature type="active site" evidence="6">
    <location>
        <position position="745"/>
    </location>
</feature>
<keyword evidence="2 6" id="KW-0378">Hydrolase</keyword>
<dbReference type="InterPro" id="IPR003305">
    <property type="entry name" value="CenC_carb-bd"/>
</dbReference>
<dbReference type="Proteomes" id="UP000217257">
    <property type="component" value="Chromosome"/>
</dbReference>
<dbReference type="KEGG" id="cfus:CYFUS_008670"/>
<evidence type="ECO:0000256" key="1">
    <source>
        <dbReference type="ARBA" id="ARBA00007072"/>
    </source>
</evidence>
<comment type="catalytic activity">
    <reaction evidence="7">
        <text>Endohydrolysis of (1-&gt;4)-beta-D-glucosidic linkages in cellulose, lichenin and cereal beta-D-glucans.</text>
        <dbReference type="EC" id="3.2.1.4"/>
    </reaction>
</comment>
<feature type="compositionally biased region" description="Polar residues" evidence="8">
    <location>
        <begin position="1"/>
        <end position="10"/>
    </location>
</feature>
<dbReference type="Pfam" id="PF02927">
    <property type="entry name" value="CelD_N"/>
    <property type="match status" value="1"/>
</dbReference>
<feature type="region of interest" description="Disordered" evidence="8">
    <location>
        <begin position="1"/>
        <end position="22"/>
    </location>
</feature>
<dbReference type="Gene3D" id="2.60.40.290">
    <property type="match status" value="1"/>
</dbReference>
<dbReference type="SMART" id="SM00637">
    <property type="entry name" value="CBD_II"/>
    <property type="match status" value="1"/>
</dbReference>
<dbReference type="InterPro" id="IPR012291">
    <property type="entry name" value="CBM2_carb-bd_dom_sf"/>
</dbReference>
<dbReference type="EC" id="3.2.1.4" evidence="7"/>
<evidence type="ECO:0000313" key="10">
    <source>
        <dbReference type="EMBL" id="ATB43190.1"/>
    </source>
</evidence>
<dbReference type="Gene3D" id="1.50.10.10">
    <property type="match status" value="1"/>
</dbReference>
<feature type="domain" description="CBM2" evidence="9">
    <location>
        <begin position="768"/>
        <end position="879"/>
    </location>
</feature>
<evidence type="ECO:0000313" key="11">
    <source>
        <dbReference type="Proteomes" id="UP000217257"/>
    </source>
</evidence>
<dbReference type="Pfam" id="PF00553">
    <property type="entry name" value="CBM_2"/>
    <property type="match status" value="1"/>
</dbReference>
<dbReference type="PROSITE" id="PS00698">
    <property type="entry name" value="GH9_3"/>
    <property type="match status" value="1"/>
</dbReference>
<evidence type="ECO:0000256" key="3">
    <source>
        <dbReference type="ARBA" id="ARBA00023277"/>
    </source>
</evidence>
<keyword evidence="3 6" id="KW-0119">Carbohydrate metabolism</keyword>
<dbReference type="InterPro" id="IPR008928">
    <property type="entry name" value="6-hairpin_glycosidase_sf"/>
</dbReference>
<organism evidence="10 11">
    <name type="scientific">Cystobacter fuscus</name>
    <dbReference type="NCBI Taxonomy" id="43"/>
    <lineage>
        <taxon>Bacteria</taxon>
        <taxon>Pseudomonadati</taxon>
        <taxon>Myxococcota</taxon>
        <taxon>Myxococcia</taxon>
        <taxon>Myxococcales</taxon>
        <taxon>Cystobacterineae</taxon>
        <taxon>Archangiaceae</taxon>
        <taxon>Cystobacter</taxon>
    </lineage>
</organism>
<evidence type="ECO:0000256" key="4">
    <source>
        <dbReference type="ARBA" id="ARBA00023295"/>
    </source>
</evidence>